<dbReference type="InterPro" id="IPR004044">
    <property type="entry name" value="KH_dom_type_2"/>
</dbReference>
<dbReference type="EMBL" id="LCRB01000002">
    <property type="protein sequence ID" value="KKW26710.1"/>
    <property type="molecule type" value="Genomic_DNA"/>
</dbReference>
<accession>A0A0G1X7B3</accession>
<dbReference type="SMART" id="SM00322">
    <property type="entry name" value="KH"/>
    <property type="match status" value="1"/>
</dbReference>
<dbReference type="InterPro" id="IPR057258">
    <property type="entry name" value="Ribosomal_uS3"/>
</dbReference>
<dbReference type="InterPro" id="IPR001351">
    <property type="entry name" value="Ribosomal_uS3_C"/>
</dbReference>
<evidence type="ECO:0000259" key="10">
    <source>
        <dbReference type="PROSITE" id="PS50823"/>
    </source>
</evidence>
<comment type="caution">
    <text evidence="11">The sequence shown here is derived from an EMBL/GenBank/DDBJ whole genome shotgun (WGS) entry which is preliminary data.</text>
</comment>
<proteinExistence type="inferred from homology"/>
<dbReference type="GO" id="GO:0019843">
    <property type="term" value="F:rRNA binding"/>
    <property type="evidence" value="ECO:0007669"/>
    <property type="project" value="UniProtKB-UniRule"/>
</dbReference>
<dbReference type="InterPro" id="IPR015946">
    <property type="entry name" value="KH_dom-like_a/b"/>
</dbReference>
<dbReference type="Gene3D" id="3.30.1140.32">
    <property type="entry name" value="Ribosomal protein S3, C-terminal domain"/>
    <property type="match status" value="1"/>
</dbReference>
<comment type="function">
    <text evidence="6 8">Binds the lower part of the 30S subunit head. Binds mRNA in the 70S ribosome, positioning it for translation.</text>
</comment>
<evidence type="ECO:0000256" key="3">
    <source>
        <dbReference type="ARBA" id="ARBA00022884"/>
    </source>
</evidence>
<name>A0A0G1X7B3_UNCK3</name>
<comment type="subunit">
    <text evidence="8">Part of the 30S ribosomal subunit. Forms a tight complex with proteins S10 and S14.</text>
</comment>
<dbReference type="FunFam" id="3.30.300.20:FF:000001">
    <property type="entry name" value="30S ribosomal protein S3"/>
    <property type="match status" value="1"/>
</dbReference>
<keyword evidence="3 8" id="KW-0694">RNA-binding</keyword>
<comment type="similarity">
    <text evidence="1 8 9">Belongs to the universal ribosomal protein uS3 family.</text>
</comment>
<dbReference type="GO" id="GO:0003729">
    <property type="term" value="F:mRNA binding"/>
    <property type="evidence" value="ECO:0007669"/>
    <property type="project" value="UniProtKB-UniRule"/>
</dbReference>
<keyword evidence="2 8" id="KW-0699">rRNA-binding</keyword>
<dbReference type="InterPro" id="IPR018280">
    <property type="entry name" value="Ribosomal_uS3_CS"/>
</dbReference>
<sequence length="215" mass="24123">MGQKIHPQLFRLGTSAKWQSRWFDTRKYAKWLVEDYQIRKLAFAKFKKAAIADVEIERFANATTVTIHSSRPGVIIGRGGAGVETFKKEVVKLTKTTVEVNIQEVRNPESNAAIVATNIAEQIERRIPFRRVIKQAVDAAKQARVQGVRIVVAGRLNGAEIARTEMLSFGKVPLHTIKQPIEYAFRVAYTTYGTIGIKVWILNQESTATDQPTNG</sequence>
<evidence type="ECO:0000256" key="4">
    <source>
        <dbReference type="ARBA" id="ARBA00022980"/>
    </source>
</evidence>
<reference evidence="11 12" key="1">
    <citation type="journal article" date="2015" name="Nature">
        <title>rRNA introns, odd ribosomes, and small enigmatic genomes across a large radiation of phyla.</title>
        <authorList>
            <person name="Brown C.T."/>
            <person name="Hug L.A."/>
            <person name="Thomas B.C."/>
            <person name="Sharon I."/>
            <person name="Castelle C.J."/>
            <person name="Singh A."/>
            <person name="Wilkins M.J."/>
            <person name="Williams K.H."/>
            <person name="Banfield J.F."/>
        </authorList>
    </citation>
    <scope>NUCLEOTIDE SEQUENCE [LARGE SCALE GENOMIC DNA]</scope>
</reference>
<evidence type="ECO:0000256" key="7">
    <source>
        <dbReference type="ARBA" id="ARBA00035257"/>
    </source>
</evidence>
<evidence type="ECO:0000256" key="2">
    <source>
        <dbReference type="ARBA" id="ARBA00022730"/>
    </source>
</evidence>
<evidence type="ECO:0000313" key="12">
    <source>
        <dbReference type="Proteomes" id="UP000034913"/>
    </source>
</evidence>
<dbReference type="Gene3D" id="3.30.300.20">
    <property type="match status" value="1"/>
</dbReference>
<dbReference type="GO" id="GO:0022627">
    <property type="term" value="C:cytosolic small ribosomal subunit"/>
    <property type="evidence" value="ECO:0007669"/>
    <property type="project" value="TreeGrafter"/>
</dbReference>
<evidence type="ECO:0000256" key="1">
    <source>
        <dbReference type="ARBA" id="ARBA00010761"/>
    </source>
</evidence>
<dbReference type="InterPro" id="IPR004087">
    <property type="entry name" value="KH_dom"/>
</dbReference>
<dbReference type="PROSITE" id="PS00548">
    <property type="entry name" value="RIBOSOMAL_S3"/>
    <property type="match status" value="1"/>
</dbReference>
<dbReference type="PANTHER" id="PTHR11760">
    <property type="entry name" value="30S/40S RIBOSOMAL PROTEIN S3"/>
    <property type="match status" value="1"/>
</dbReference>
<dbReference type="InterPro" id="IPR036419">
    <property type="entry name" value="Ribosomal_S3_C_sf"/>
</dbReference>
<feature type="domain" description="KH type-2" evidence="10">
    <location>
        <begin position="38"/>
        <end position="106"/>
    </location>
</feature>
<dbReference type="Pfam" id="PF07650">
    <property type="entry name" value="KH_2"/>
    <property type="match status" value="1"/>
</dbReference>
<dbReference type="PATRIC" id="fig|1620414.3.peg.266"/>
<dbReference type="CDD" id="cd02412">
    <property type="entry name" value="KH-II_30S_S3"/>
    <property type="match status" value="1"/>
</dbReference>
<dbReference type="Pfam" id="PF00189">
    <property type="entry name" value="Ribosomal_S3_C"/>
    <property type="match status" value="1"/>
</dbReference>
<keyword evidence="4 8" id="KW-0689">Ribosomal protein</keyword>
<dbReference type="Proteomes" id="UP000034913">
    <property type="component" value="Unassembled WGS sequence"/>
</dbReference>
<evidence type="ECO:0000256" key="6">
    <source>
        <dbReference type="ARBA" id="ARBA00024998"/>
    </source>
</evidence>
<keyword evidence="5 8" id="KW-0687">Ribonucleoprotein</keyword>
<dbReference type="InterPro" id="IPR005704">
    <property type="entry name" value="Ribosomal_uS3_bac-typ"/>
</dbReference>
<organism evidence="11 12">
    <name type="scientific">candidate division Kazan bacterium GW2011_GWB1_52_7</name>
    <dbReference type="NCBI Taxonomy" id="1620414"/>
    <lineage>
        <taxon>Bacteria</taxon>
        <taxon>Bacteria division Kazan-3B-28</taxon>
    </lineage>
</organism>
<evidence type="ECO:0000256" key="8">
    <source>
        <dbReference type="HAMAP-Rule" id="MF_01309"/>
    </source>
</evidence>
<protein>
    <recommendedName>
        <fullName evidence="7 8">Small ribosomal subunit protein uS3</fullName>
    </recommendedName>
</protein>
<gene>
    <name evidence="8" type="primary">rpsC</name>
    <name evidence="11" type="ORF">VF00_C0002G0035</name>
</gene>
<dbReference type="HAMAP" id="MF_01309_B">
    <property type="entry name" value="Ribosomal_uS3_B"/>
    <property type="match status" value="1"/>
</dbReference>
<dbReference type="GO" id="GO:0003735">
    <property type="term" value="F:structural constituent of ribosome"/>
    <property type="evidence" value="ECO:0007669"/>
    <property type="project" value="InterPro"/>
</dbReference>
<dbReference type="SUPFAM" id="SSF54814">
    <property type="entry name" value="Prokaryotic type KH domain (KH-domain type II)"/>
    <property type="match status" value="1"/>
</dbReference>
<dbReference type="NCBIfam" id="TIGR01009">
    <property type="entry name" value="rpsC_bact"/>
    <property type="match status" value="1"/>
</dbReference>
<dbReference type="PROSITE" id="PS50823">
    <property type="entry name" value="KH_TYPE_2"/>
    <property type="match status" value="1"/>
</dbReference>
<dbReference type="PANTHER" id="PTHR11760:SF19">
    <property type="entry name" value="SMALL RIBOSOMAL SUBUNIT PROTEIN US3C"/>
    <property type="match status" value="1"/>
</dbReference>
<evidence type="ECO:0000256" key="5">
    <source>
        <dbReference type="ARBA" id="ARBA00023274"/>
    </source>
</evidence>
<evidence type="ECO:0000256" key="9">
    <source>
        <dbReference type="RuleBase" id="RU003624"/>
    </source>
</evidence>
<dbReference type="InterPro" id="IPR009019">
    <property type="entry name" value="KH_sf_prok-type"/>
</dbReference>
<dbReference type="SUPFAM" id="SSF54821">
    <property type="entry name" value="Ribosomal protein S3 C-terminal domain"/>
    <property type="match status" value="1"/>
</dbReference>
<evidence type="ECO:0000313" key="11">
    <source>
        <dbReference type="EMBL" id="KKW26710.1"/>
    </source>
</evidence>
<dbReference type="AlphaFoldDB" id="A0A0G1X7B3"/>
<dbReference type="GO" id="GO:0006412">
    <property type="term" value="P:translation"/>
    <property type="evidence" value="ECO:0007669"/>
    <property type="project" value="UniProtKB-UniRule"/>
</dbReference>